<dbReference type="Gene3D" id="2.160.10.10">
    <property type="entry name" value="Hexapeptide repeat proteins"/>
    <property type="match status" value="1"/>
</dbReference>
<keyword evidence="9" id="KW-1185">Reference proteome</keyword>
<evidence type="ECO:0000256" key="2">
    <source>
        <dbReference type="ARBA" id="ARBA00022556"/>
    </source>
</evidence>
<dbReference type="EMBL" id="CP028136">
    <property type="protein sequence ID" value="AVR46187.1"/>
    <property type="molecule type" value="Genomic_DNA"/>
</dbReference>
<accession>A0A2R3Z7C3</accession>
<keyword evidence="2" id="KW-0441">Lipid A biosynthesis</keyword>
<proteinExistence type="predicted"/>
<feature type="domain" description="UDP-3-O-[3-hydroxymyristoyl] glucosamine N-acyltransferase non-repeat region" evidence="7">
    <location>
        <begin position="25"/>
        <end position="90"/>
    </location>
</feature>
<dbReference type="GO" id="GO:0016020">
    <property type="term" value="C:membrane"/>
    <property type="evidence" value="ECO:0007669"/>
    <property type="project" value="GOC"/>
</dbReference>
<dbReference type="InterPro" id="IPR001451">
    <property type="entry name" value="Hexapep"/>
</dbReference>
<organism evidence="8 9">
    <name type="scientific">Christiangramia fulva</name>
    <dbReference type="NCBI Taxonomy" id="2126553"/>
    <lineage>
        <taxon>Bacteria</taxon>
        <taxon>Pseudomonadati</taxon>
        <taxon>Bacteroidota</taxon>
        <taxon>Flavobacteriia</taxon>
        <taxon>Flavobacteriales</taxon>
        <taxon>Flavobacteriaceae</taxon>
        <taxon>Christiangramia</taxon>
    </lineage>
</organism>
<keyword evidence="1" id="KW-0444">Lipid biosynthesis</keyword>
<keyword evidence="3 8" id="KW-0808">Transferase</keyword>
<dbReference type="KEGG" id="grs:C7S20_13480"/>
<dbReference type="PANTHER" id="PTHR43378">
    <property type="entry name" value="UDP-3-O-ACYLGLUCOSAMINE N-ACYLTRANSFERASE"/>
    <property type="match status" value="1"/>
</dbReference>
<dbReference type="SUPFAM" id="SSF51161">
    <property type="entry name" value="Trimeric LpxA-like enzymes"/>
    <property type="match status" value="1"/>
</dbReference>
<keyword evidence="4" id="KW-0677">Repeat</keyword>
<sequence length="309" mass="33573">MKFPRQYGLKEIAGIIKCEYIGDDDFPVQGMNEIHVVTPGDIVFVDHPKYYDKALKSAATIVLINKKVECPEGKALLISDDPFRDFNKLTSHFKPFEASNKMIAEDAEIGENTILQPNVVLGSNVKIGKNCLIHSSVNVGKDCVIGDNVIIHSGTVLGGDAFYYKKRAEGFDKLLSGGRVVVKDNVEIGANCTIDRGVTGDTIIGEGSKLDNLIQIGHDTVIGKKCLIASQVGIAGAVRVEDEVTIWGQVGIRSDVTIAKGTVLMAQCGVSKDTEPNTTYWGTPFGEVRTKLKEYAAIKKLPEIVKTFK</sequence>
<evidence type="ECO:0000313" key="8">
    <source>
        <dbReference type="EMBL" id="AVR46187.1"/>
    </source>
</evidence>
<dbReference type="OrthoDB" id="9784739at2"/>
<protein>
    <submittedName>
        <fullName evidence="8">UDP-3-O-(3-hydroxymyristoyl)glucosamine N-acyltransferase</fullName>
    </submittedName>
</protein>
<dbReference type="InterPro" id="IPR007691">
    <property type="entry name" value="LpxD"/>
</dbReference>
<dbReference type="CDD" id="cd03352">
    <property type="entry name" value="LbH_LpxD"/>
    <property type="match status" value="1"/>
</dbReference>
<gene>
    <name evidence="8" type="ORF">C7S20_13480</name>
</gene>
<evidence type="ECO:0000313" key="9">
    <source>
        <dbReference type="Proteomes" id="UP000241507"/>
    </source>
</evidence>
<keyword evidence="5" id="KW-0443">Lipid metabolism</keyword>
<evidence type="ECO:0000256" key="1">
    <source>
        <dbReference type="ARBA" id="ARBA00022516"/>
    </source>
</evidence>
<evidence type="ECO:0000256" key="3">
    <source>
        <dbReference type="ARBA" id="ARBA00022679"/>
    </source>
</evidence>
<dbReference type="Gene3D" id="3.40.1390.10">
    <property type="entry name" value="MurE/MurF, N-terminal domain"/>
    <property type="match status" value="1"/>
</dbReference>
<dbReference type="Pfam" id="PF04613">
    <property type="entry name" value="LpxD"/>
    <property type="match status" value="1"/>
</dbReference>
<dbReference type="NCBIfam" id="NF002060">
    <property type="entry name" value="PRK00892.1"/>
    <property type="match status" value="1"/>
</dbReference>
<evidence type="ECO:0000256" key="4">
    <source>
        <dbReference type="ARBA" id="ARBA00022737"/>
    </source>
</evidence>
<dbReference type="Pfam" id="PF00132">
    <property type="entry name" value="Hexapep"/>
    <property type="match status" value="2"/>
</dbReference>
<reference evidence="9" key="1">
    <citation type="submission" date="2018-03" db="EMBL/GenBank/DDBJ databases">
        <title>Gramella fulva sp. nov., isolated from a dry surface of tidal flat.</title>
        <authorList>
            <person name="Hwang S.H."/>
            <person name="Hwang W.M."/>
            <person name="Kang K."/>
            <person name="Ahn T.-Y."/>
        </authorList>
    </citation>
    <scope>NUCLEOTIDE SEQUENCE [LARGE SCALE GENOMIC DNA]</scope>
    <source>
        <strain evidence="9">SH35</strain>
    </source>
</reference>
<dbReference type="AlphaFoldDB" id="A0A2R3Z7C3"/>
<evidence type="ECO:0000256" key="6">
    <source>
        <dbReference type="ARBA" id="ARBA00023315"/>
    </source>
</evidence>
<dbReference type="GO" id="GO:0009245">
    <property type="term" value="P:lipid A biosynthetic process"/>
    <property type="evidence" value="ECO:0007669"/>
    <property type="project" value="UniProtKB-KW"/>
</dbReference>
<evidence type="ECO:0000259" key="7">
    <source>
        <dbReference type="Pfam" id="PF04613"/>
    </source>
</evidence>
<name>A0A2R3Z7C3_9FLAO</name>
<keyword evidence="6 8" id="KW-0012">Acyltransferase</keyword>
<dbReference type="RefSeq" id="WP_107012961.1">
    <property type="nucleotide sequence ID" value="NZ_CP028136.1"/>
</dbReference>
<dbReference type="Proteomes" id="UP000241507">
    <property type="component" value="Chromosome"/>
</dbReference>
<dbReference type="InterPro" id="IPR020573">
    <property type="entry name" value="UDP_GlcNAc_AcTrfase_non-rep"/>
</dbReference>
<dbReference type="PANTHER" id="PTHR43378:SF2">
    <property type="entry name" value="UDP-3-O-ACYLGLUCOSAMINE N-ACYLTRANSFERASE 1, MITOCHONDRIAL-RELATED"/>
    <property type="match status" value="1"/>
</dbReference>
<dbReference type="InterPro" id="IPR011004">
    <property type="entry name" value="Trimer_LpxA-like_sf"/>
</dbReference>
<dbReference type="GO" id="GO:0016410">
    <property type="term" value="F:N-acyltransferase activity"/>
    <property type="evidence" value="ECO:0007669"/>
    <property type="project" value="InterPro"/>
</dbReference>
<evidence type="ECO:0000256" key="5">
    <source>
        <dbReference type="ARBA" id="ARBA00023098"/>
    </source>
</evidence>